<dbReference type="Gene3D" id="2.60.40.790">
    <property type="match status" value="1"/>
</dbReference>
<proteinExistence type="predicted"/>
<reference evidence="2 3" key="1">
    <citation type="submission" date="2011-10" db="EMBL/GenBank/DDBJ databases">
        <authorList>
            <person name="Genoscope - CEA"/>
        </authorList>
    </citation>
    <scope>NUCLEOTIDE SEQUENCE [LARGE SCALE GENOMIC DNA]</scope>
    <source>
        <strain evidence="2 3">RCC 1105</strain>
    </source>
</reference>
<evidence type="ECO:0000313" key="2">
    <source>
        <dbReference type="EMBL" id="CCO14714.1"/>
    </source>
</evidence>
<dbReference type="GeneID" id="19017134"/>
<dbReference type="PROSITE" id="PS51203">
    <property type="entry name" value="CS"/>
    <property type="match status" value="1"/>
</dbReference>
<accession>K8EAH3</accession>
<feature type="domain" description="CS" evidence="1">
    <location>
        <begin position="260"/>
        <end position="359"/>
    </location>
</feature>
<name>K8EAH3_9CHLO</name>
<evidence type="ECO:0000313" key="3">
    <source>
        <dbReference type="Proteomes" id="UP000198341"/>
    </source>
</evidence>
<dbReference type="SUPFAM" id="SSF49764">
    <property type="entry name" value="HSP20-like chaperones"/>
    <property type="match status" value="1"/>
</dbReference>
<dbReference type="OrthoDB" id="245563at2759"/>
<dbReference type="AlphaFoldDB" id="K8EAH3"/>
<dbReference type="InterPro" id="IPR007052">
    <property type="entry name" value="CS_dom"/>
</dbReference>
<keyword evidence="3" id="KW-1185">Reference proteome</keyword>
<dbReference type="Pfam" id="PF04969">
    <property type="entry name" value="CS"/>
    <property type="match status" value="1"/>
</dbReference>
<protein>
    <recommendedName>
        <fullName evidence="1">CS domain-containing protein</fullName>
    </recommendedName>
</protein>
<sequence>MVEISEEEDDVSKNNNNNKSFKYVFIPCDETQPIEEKLLDIPPGREMECLLDALKTHFLESGMQSMEDTSVTKDQQNARLKKQLEKQSGQKIDDEMLKVAANMQMVQPVALLPGGTKNNFIHVNMYVDDKGISKGLRLNKRASDFTQLVNMPNHVAGDAFVARIFDDEKSDFKRIDFSLDELRSDAKWVEEAIKLNTERRQNLGNAHEKISKMGGSLNTESGMASFGDAEGGLGSMMTENYQAPPTEADLNQEIAVEGTKTSYPYTWMQDEEEVVLIANVPGDVEKNSISLKFGPGQNKIDLSCAKIQPNTVVSAEETLFQDIVPGDSSWSLVKQKDGTKNLEVTLVKAKEKLRWLCFTLMRSGEEQKK</sequence>
<dbReference type="eggNOG" id="ENOG502QR83">
    <property type="taxonomic scope" value="Eukaryota"/>
</dbReference>
<dbReference type="Proteomes" id="UP000198341">
    <property type="component" value="Chromosome 2"/>
</dbReference>
<dbReference type="RefSeq" id="XP_007514474.1">
    <property type="nucleotide sequence ID" value="XM_007514412.1"/>
</dbReference>
<gene>
    <name evidence="2" type="ORF">Bathy02g00210</name>
</gene>
<dbReference type="EMBL" id="FO082277">
    <property type="protein sequence ID" value="CCO14714.1"/>
    <property type="molecule type" value="Genomic_DNA"/>
</dbReference>
<evidence type="ECO:0000259" key="1">
    <source>
        <dbReference type="PROSITE" id="PS51203"/>
    </source>
</evidence>
<organism evidence="2 3">
    <name type="scientific">Bathycoccus prasinos</name>
    <dbReference type="NCBI Taxonomy" id="41875"/>
    <lineage>
        <taxon>Eukaryota</taxon>
        <taxon>Viridiplantae</taxon>
        <taxon>Chlorophyta</taxon>
        <taxon>Mamiellophyceae</taxon>
        <taxon>Mamiellales</taxon>
        <taxon>Bathycoccaceae</taxon>
        <taxon>Bathycoccus</taxon>
    </lineage>
</organism>
<dbReference type="KEGG" id="bpg:Bathy02g00210"/>
<dbReference type="InterPro" id="IPR008978">
    <property type="entry name" value="HSP20-like_chaperone"/>
</dbReference>